<evidence type="ECO:0000256" key="1">
    <source>
        <dbReference type="SAM" id="MobiDB-lite"/>
    </source>
</evidence>
<organism evidence="2">
    <name type="scientific">freshwater metagenome</name>
    <dbReference type="NCBI Taxonomy" id="449393"/>
    <lineage>
        <taxon>unclassified sequences</taxon>
        <taxon>metagenomes</taxon>
        <taxon>ecological metagenomes</taxon>
    </lineage>
</organism>
<gene>
    <name evidence="2" type="ORF">UFOPK2824_01017</name>
</gene>
<reference evidence="2" key="1">
    <citation type="submission" date="2020-05" db="EMBL/GenBank/DDBJ databases">
        <authorList>
            <person name="Chiriac C."/>
            <person name="Salcher M."/>
            <person name="Ghai R."/>
            <person name="Kavagutti S V."/>
        </authorList>
    </citation>
    <scope>NUCLEOTIDE SEQUENCE</scope>
</reference>
<feature type="region of interest" description="Disordered" evidence="1">
    <location>
        <begin position="24"/>
        <end position="43"/>
    </location>
</feature>
<proteinExistence type="predicted"/>
<dbReference type="EMBL" id="CAEZZD010000180">
    <property type="protein sequence ID" value="CAB4757330.1"/>
    <property type="molecule type" value="Genomic_DNA"/>
</dbReference>
<accession>A0A6J6UC47</accession>
<dbReference type="AlphaFoldDB" id="A0A6J6UC47"/>
<sequence length="80" mass="8708">MAETTTTTSFPARLLSTIRLATRKTPAASATDEPPNLATIKPIVPKSKGDFDFENHRPNCEITKSLRDLLGAGLQKLGRE</sequence>
<protein>
    <submittedName>
        <fullName evidence="2">Unannotated protein</fullName>
    </submittedName>
</protein>
<name>A0A6J6UC47_9ZZZZ</name>
<evidence type="ECO:0000313" key="2">
    <source>
        <dbReference type="EMBL" id="CAB4757330.1"/>
    </source>
</evidence>